<organism evidence="1 2">
    <name type="scientific">Russula earlei</name>
    <dbReference type="NCBI Taxonomy" id="71964"/>
    <lineage>
        <taxon>Eukaryota</taxon>
        <taxon>Fungi</taxon>
        <taxon>Dikarya</taxon>
        <taxon>Basidiomycota</taxon>
        <taxon>Agaricomycotina</taxon>
        <taxon>Agaricomycetes</taxon>
        <taxon>Russulales</taxon>
        <taxon>Russulaceae</taxon>
        <taxon>Russula</taxon>
    </lineage>
</organism>
<accession>A0ACC0TRD3</accession>
<keyword evidence="2" id="KW-1185">Reference proteome</keyword>
<dbReference type="Proteomes" id="UP001207468">
    <property type="component" value="Unassembled WGS sequence"/>
</dbReference>
<name>A0ACC0TRD3_9AGAM</name>
<protein>
    <submittedName>
        <fullName evidence="1">Alginate lyase-domain-containing protein</fullName>
    </submittedName>
</protein>
<reference evidence="1" key="1">
    <citation type="submission" date="2021-03" db="EMBL/GenBank/DDBJ databases">
        <title>Evolutionary priming and transition to the ectomycorrhizal habit in an iconic lineage of mushroom-forming fungi: is preadaptation a requirement?</title>
        <authorList>
            <consortium name="DOE Joint Genome Institute"/>
            <person name="Looney B.P."/>
            <person name="Miyauchi S."/>
            <person name="Morin E."/>
            <person name="Drula E."/>
            <person name="Courty P.E."/>
            <person name="Chicoki N."/>
            <person name="Fauchery L."/>
            <person name="Kohler A."/>
            <person name="Kuo A."/>
            <person name="LaButti K."/>
            <person name="Pangilinan J."/>
            <person name="Lipzen A."/>
            <person name="Riley R."/>
            <person name="Andreopoulos W."/>
            <person name="He G."/>
            <person name="Johnson J."/>
            <person name="Barry K.W."/>
            <person name="Grigoriev I.V."/>
            <person name="Nagy L."/>
            <person name="Hibbett D."/>
            <person name="Henrissat B."/>
            <person name="Matheny P.B."/>
            <person name="Labbe J."/>
            <person name="Martin A.F."/>
        </authorList>
    </citation>
    <scope>NUCLEOTIDE SEQUENCE</scope>
    <source>
        <strain evidence="1">BPL698</strain>
    </source>
</reference>
<evidence type="ECO:0000313" key="2">
    <source>
        <dbReference type="Proteomes" id="UP001207468"/>
    </source>
</evidence>
<sequence length="387" mass="44423">MGFVIIAHAQAPEMYQADATKLAAFKKKVQAGDKTANTWVKHLLKDADAKLNMKPVSVMDKAFIPPSGNKHDYMSMAPYFWPDPAKPDGKPYIRKDGVRNPEIEKISDKKNMVEIGKVTQQLALAYYFTGEEKYAAQATTLLRVWFIDTATRMNPNLTYAQAVMGVNDGRGIGILETVNFTNVTESIGLLKDAKSWTAQYDAALREWVKQYLYWMLNSKNGKDEHNSKNNHGIWYDMQVLSFSLFLHQDDFAKQYVASTLQRIPVQFEPDGKQPLELERTTALGYSTFSLSAWFKTASLAEHVGVDIWHYETADGRSIRKALDWLLPYALGDQPWTYQQIHPYYEIDVLYYLLLQAYTHYKDEKYYTAAMRIQPKADNVIVDILYDK</sequence>
<comment type="caution">
    <text evidence="1">The sequence shown here is derived from an EMBL/GenBank/DDBJ whole genome shotgun (WGS) entry which is preliminary data.</text>
</comment>
<proteinExistence type="predicted"/>
<dbReference type="EMBL" id="JAGFNK010001076">
    <property type="protein sequence ID" value="KAI9435222.1"/>
    <property type="molecule type" value="Genomic_DNA"/>
</dbReference>
<keyword evidence="1" id="KW-0456">Lyase</keyword>
<gene>
    <name evidence="1" type="ORF">F5148DRAFT_989898</name>
</gene>
<evidence type="ECO:0000313" key="1">
    <source>
        <dbReference type="EMBL" id="KAI9435222.1"/>
    </source>
</evidence>